<evidence type="ECO:0000256" key="1">
    <source>
        <dbReference type="ARBA" id="ARBA00022614"/>
    </source>
</evidence>
<dbReference type="HOGENOM" id="CLU_002274_4_3_1"/>
<dbReference type="GeneTree" id="ENSGT01150000286915"/>
<dbReference type="AlphaFoldDB" id="H3BZU2"/>
<dbReference type="Proteomes" id="UP000007303">
    <property type="component" value="Unassembled WGS sequence"/>
</dbReference>
<reference evidence="3" key="3">
    <citation type="submission" date="2025-09" db="UniProtKB">
        <authorList>
            <consortium name="Ensembl"/>
        </authorList>
    </citation>
    <scope>IDENTIFICATION</scope>
</reference>
<name>H3BZU2_TETNG</name>
<evidence type="ECO:0000313" key="3">
    <source>
        <dbReference type="Ensembl" id="ENSTNIP00000001508.1"/>
    </source>
</evidence>
<evidence type="ECO:0000256" key="2">
    <source>
        <dbReference type="ARBA" id="ARBA00022737"/>
    </source>
</evidence>
<dbReference type="SUPFAM" id="SSF52047">
    <property type="entry name" value="RNI-like"/>
    <property type="match status" value="1"/>
</dbReference>
<keyword evidence="4" id="KW-1185">Reference proteome</keyword>
<keyword evidence="1" id="KW-0433">Leucine-rich repeat</keyword>
<dbReference type="OMA" id="PECPLEM"/>
<evidence type="ECO:0008006" key="5">
    <source>
        <dbReference type="Google" id="ProtNLM"/>
    </source>
</evidence>
<dbReference type="InParanoid" id="H3BZU2"/>
<reference evidence="4" key="1">
    <citation type="journal article" date="2004" name="Nature">
        <title>Genome duplication in the teleost fish Tetraodon nigroviridis reveals the early vertebrate proto-karyotype.</title>
        <authorList>
            <person name="Jaillon O."/>
            <person name="Aury J.-M."/>
            <person name="Brunet F."/>
            <person name="Petit J.-L."/>
            <person name="Stange-Thomann N."/>
            <person name="Mauceli E."/>
            <person name="Bouneau L."/>
            <person name="Fischer C."/>
            <person name="Ozouf-Costaz C."/>
            <person name="Bernot A."/>
            <person name="Nicaud S."/>
            <person name="Jaffe D."/>
            <person name="Fisher S."/>
            <person name="Lutfalla G."/>
            <person name="Dossat C."/>
            <person name="Segurens B."/>
            <person name="Dasilva C."/>
            <person name="Salanoubat M."/>
            <person name="Levy M."/>
            <person name="Boudet N."/>
            <person name="Castellano S."/>
            <person name="Anthouard V."/>
            <person name="Jubin C."/>
            <person name="Castelli V."/>
            <person name="Katinka M."/>
            <person name="Vacherie B."/>
            <person name="Biemont C."/>
            <person name="Skalli Z."/>
            <person name="Cattolico L."/>
            <person name="Poulain J."/>
            <person name="De Berardinis V."/>
            <person name="Cruaud C."/>
            <person name="Duprat S."/>
            <person name="Brottier P."/>
            <person name="Coutanceau J.-P."/>
            <person name="Gouzy J."/>
            <person name="Parra G."/>
            <person name="Lardier G."/>
            <person name="Chapple C."/>
            <person name="McKernan K.J."/>
            <person name="McEwan P."/>
            <person name="Bosak S."/>
            <person name="Kellis M."/>
            <person name="Volff J.-N."/>
            <person name="Guigo R."/>
            <person name="Zody M.C."/>
            <person name="Mesirov J."/>
            <person name="Lindblad-Toh K."/>
            <person name="Birren B."/>
            <person name="Nusbaum C."/>
            <person name="Kahn D."/>
            <person name="Robinson-Rechavi M."/>
            <person name="Laudet V."/>
            <person name="Schachter V."/>
            <person name="Quetier F."/>
            <person name="Saurin W."/>
            <person name="Scarpelli C."/>
            <person name="Wincker P."/>
            <person name="Lander E.S."/>
            <person name="Weissenbach J."/>
            <person name="Roest Crollius H."/>
        </authorList>
    </citation>
    <scope>NUCLEOTIDE SEQUENCE [LARGE SCALE GENOMIC DNA]</scope>
</reference>
<dbReference type="SMART" id="SM00368">
    <property type="entry name" value="LRR_RI"/>
    <property type="match status" value="3"/>
</dbReference>
<keyword evidence="2" id="KW-0677">Repeat</keyword>
<dbReference type="Gene3D" id="3.80.10.10">
    <property type="entry name" value="Ribonuclease Inhibitor"/>
    <property type="match status" value="1"/>
</dbReference>
<reference evidence="3" key="2">
    <citation type="submission" date="2025-08" db="UniProtKB">
        <authorList>
            <consortium name="Ensembl"/>
        </authorList>
    </citation>
    <scope>IDENTIFICATION</scope>
</reference>
<dbReference type="Pfam" id="PF13516">
    <property type="entry name" value="LRR_6"/>
    <property type="match status" value="3"/>
</dbReference>
<dbReference type="PANTHER" id="PTHR24106">
    <property type="entry name" value="NACHT, LRR AND CARD DOMAINS-CONTAINING"/>
    <property type="match status" value="1"/>
</dbReference>
<dbReference type="InterPro" id="IPR051261">
    <property type="entry name" value="NLR"/>
</dbReference>
<evidence type="ECO:0000313" key="4">
    <source>
        <dbReference type="Proteomes" id="UP000007303"/>
    </source>
</evidence>
<dbReference type="Ensembl" id="ENSTNIT00000001289.1">
    <property type="protein sequence ID" value="ENSTNIP00000001508.1"/>
    <property type="gene ID" value="ENSTNIG00000000305.1"/>
</dbReference>
<dbReference type="InterPro" id="IPR001611">
    <property type="entry name" value="Leu-rich_rpt"/>
</dbReference>
<sequence>PSAEQSINLFHCLNELNDRSLVEQIQQSMRSGRLSTGGLSQAQWSALVFILLSSEKHLQVFDLKRFSASEEALLKLLPVVKASQKALLDSCNLSERSCGALASALGSSSSALRELDLSNNNLGDRGVKLLCAGLESPHCSLEALRLSGCLLTDEGSSSLAWVLDGKRSRLRKLDLSYNHLGDSGAKLRSARLPAP</sequence>
<proteinExistence type="predicted"/>
<accession>H3BZU2</accession>
<dbReference type="InterPro" id="IPR032675">
    <property type="entry name" value="LRR_dom_sf"/>
</dbReference>
<organism evidence="3 4">
    <name type="scientific">Tetraodon nigroviridis</name>
    <name type="common">Spotted green pufferfish</name>
    <name type="synonym">Chelonodon nigroviridis</name>
    <dbReference type="NCBI Taxonomy" id="99883"/>
    <lineage>
        <taxon>Eukaryota</taxon>
        <taxon>Metazoa</taxon>
        <taxon>Chordata</taxon>
        <taxon>Craniata</taxon>
        <taxon>Vertebrata</taxon>
        <taxon>Euteleostomi</taxon>
        <taxon>Actinopterygii</taxon>
        <taxon>Neopterygii</taxon>
        <taxon>Teleostei</taxon>
        <taxon>Neoteleostei</taxon>
        <taxon>Acanthomorphata</taxon>
        <taxon>Eupercaria</taxon>
        <taxon>Tetraodontiformes</taxon>
        <taxon>Tetradontoidea</taxon>
        <taxon>Tetraodontidae</taxon>
        <taxon>Tetraodon</taxon>
    </lineage>
</organism>
<protein>
    <recommendedName>
        <fullName evidence="5">NACHT LRR and PYD domain-containing protein</fullName>
    </recommendedName>
</protein>